<comment type="caution">
    <text evidence="1">The sequence shown here is derived from an EMBL/GenBank/DDBJ whole genome shotgun (WGS) entry which is preliminary data.</text>
</comment>
<dbReference type="RefSeq" id="WP_255893171.1">
    <property type="nucleotide sequence ID" value="NZ_JAFMZM010000010.1"/>
</dbReference>
<keyword evidence="2" id="KW-1185">Reference proteome</keyword>
<gene>
    <name evidence="1" type="ORF">ACFQO6_08355</name>
</gene>
<proteinExistence type="predicted"/>
<organism evidence="1 2">
    <name type="scientific">Nocardioides astragali</name>
    <dbReference type="NCBI Taxonomy" id="1776736"/>
    <lineage>
        <taxon>Bacteria</taxon>
        <taxon>Bacillati</taxon>
        <taxon>Actinomycetota</taxon>
        <taxon>Actinomycetes</taxon>
        <taxon>Propionibacteriales</taxon>
        <taxon>Nocardioidaceae</taxon>
        <taxon>Nocardioides</taxon>
    </lineage>
</organism>
<name>A0ABW2N3N0_9ACTN</name>
<dbReference type="EMBL" id="JBHTCH010000007">
    <property type="protein sequence ID" value="MFC7360283.1"/>
    <property type="molecule type" value="Genomic_DNA"/>
</dbReference>
<reference evidence="2" key="1">
    <citation type="journal article" date="2019" name="Int. J. Syst. Evol. Microbiol.">
        <title>The Global Catalogue of Microorganisms (GCM) 10K type strain sequencing project: providing services to taxonomists for standard genome sequencing and annotation.</title>
        <authorList>
            <consortium name="The Broad Institute Genomics Platform"/>
            <consortium name="The Broad Institute Genome Sequencing Center for Infectious Disease"/>
            <person name="Wu L."/>
            <person name="Ma J."/>
        </authorList>
    </citation>
    <scope>NUCLEOTIDE SEQUENCE [LARGE SCALE GENOMIC DNA]</scope>
    <source>
        <strain evidence="2">FCH27</strain>
    </source>
</reference>
<accession>A0ABW2N3N0</accession>
<evidence type="ECO:0008006" key="3">
    <source>
        <dbReference type="Google" id="ProtNLM"/>
    </source>
</evidence>
<dbReference type="Proteomes" id="UP001596524">
    <property type="component" value="Unassembled WGS sequence"/>
</dbReference>
<sequence length="88" mass="9771">MADNDRDPRGQLVHLLLGKVADDTYPSTTMLDLIEEIVTDEERDDYIAVLWEKVRDDSYPSLALMTRLRDQAATASAERAASASSSGR</sequence>
<evidence type="ECO:0000313" key="1">
    <source>
        <dbReference type="EMBL" id="MFC7360283.1"/>
    </source>
</evidence>
<protein>
    <recommendedName>
        <fullName evidence="3">DUF2795 domain-containing protein</fullName>
    </recommendedName>
</protein>
<evidence type="ECO:0000313" key="2">
    <source>
        <dbReference type="Proteomes" id="UP001596524"/>
    </source>
</evidence>